<dbReference type="AlphaFoldDB" id="A6FZ27"/>
<dbReference type="eggNOG" id="COG4412">
    <property type="taxonomic scope" value="Bacteria"/>
</dbReference>
<gene>
    <name evidence="1" type="ORF">PPSIR1_30240</name>
</gene>
<dbReference type="Proteomes" id="UP000005801">
    <property type="component" value="Unassembled WGS sequence"/>
</dbReference>
<protein>
    <submittedName>
        <fullName evidence="1">Uncharacterized protein</fullName>
    </submittedName>
</protein>
<evidence type="ECO:0000313" key="2">
    <source>
        <dbReference type="Proteomes" id="UP000005801"/>
    </source>
</evidence>
<keyword evidence="2" id="KW-1185">Reference proteome</keyword>
<organism evidence="1 2">
    <name type="scientific">Plesiocystis pacifica SIR-1</name>
    <dbReference type="NCBI Taxonomy" id="391625"/>
    <lineage>
        <taxon>Bacteria</taxon>
        <taxon>Pseudomonadati</taxon>
        <taxon>Myxococcota</taxon>
        <taxon>Polyangia</taxon>
        <taxon>Nannocystales</taxon>
        <taxon>Nannocystaceae</taxon>
        <taxon>Plesiocystis</taxon>
    </lineage>
</organism>
<comment type="caution">
    <text evidence="1">The sequence shown here is derived from an EMBL/GenBank/DDBJ whole genome shotgun (WGS) entry which is preliminary data.</text>
</comment>
<evidence type="ECO:0000313" key="1">
    <source>
        <dbReference type="EMBL" id="EDM81182.1"/>
    </source>
</evidence>
<reference evidence="1 2" key="1">
    <citation type="submission" date="2007-06" db="EMBL/GenBank/DDBJ databases">
        <authorList>
            <person name="Shimkets L."/>
            <person name="Ferriera S."/>
            <person name="Johnson J."/>
            <person name="Kravitz S."/>
            <person name="Beeson K."/>
            <person name="Sutton G."/>
            <person name="Rogers Y.-H."/>
            <person name="Friedman R."/>
            <person name="Frazier M."/>
            <person name="Venter J.C."/>
        </authorList>
    </citation>
    <scope>NUCLEOTIDE SEQUENCE [LARGE SCALE GENOMIC DNA]</scope>
    <source>
        <strain evidence="1 2">SIR-1</strain>
    </source>
</reference>
<dbReference type="EMBL" id="ABCS01000005">
    <property type="protein sequence ID" value="EDM81182.1"/>
    <property type="molecule type" value="Genomic_DNA"/>
</dbReference>
<dbReference type="STRING" id="391625.PPSIR1_30240"/>
<name>A6FZ27_9BACT</name>
<proteinExistence type="predicted"/>
<accession>A6FZ27</accession>
<sequence length="260" mass="28238">MPYFALAGVEVDALEATLDAVGPWFAGHSQGRFAPRFELLGRPRIAKVGRYRGAGGLDRWPNNSQALTAAVVEALGADGRRRLGAERRPPVVIAPRGFRPHCWHLRGGGRRLEGGGACHRYALLPADASLGAVAHELGHLLLDWPDLARGTGLERECLMARGAGLGEGRRPAPPCAPLRARAGWVEVEEARRETRAGELLGGRVFGVGDRLVELREAPLRLLGFEDRARPRLCARVSLRPRDLERPLLAIMRTQVSGLSS</sequence>
<dbReference type="RefSeq" id="WP_006969726.1">
    <property type="nucleotide sequence ID" value="NZ_ABCS01000005.1"/>
</dbReference>
<dbReference type="OrthoDB" id="5523924at2"/>